<sequence length="1066" mass="117096">MTRKPKPATKGDSSAAPPKSAQTKAQDDQVMATNNSSIVSKRSVEKLYYPNEPHFFRYFVKKFQRRAPLINRGYWLRLRAIDVLVRDFLRGARARGKRGVVVNLGCGSDVLPWQCLTRYPEECGNVRFVDVDFPDLIERKRQTVLGTPELLGMLTGLREKEGLVRPVVLESDRYVQIGCDLRDLGTLQAGLAAAVGDFAECEFIFVAEVSITYMETEGADAVIRWASTVGNAEFVLLEQILPDGENHPFASTMLRHFEKLNTQLKSVTEYPTATAQHARFSSRGWDSVQVWTLWQAWADETFLSASERRALDDIEEFDEWEEFALFASHYCVVHARAGSTYTPTSTPSLPHGPSIPLWHAALQFDECPGARGQRRFAAAMPLFEDETQQSVLNVLGLGTKSRLQSCDVFSLGASHGAGALTFRDGGPTTRMCHSLTDLGGNGVLLAGGRASPSKPLKDCWHFDKGSKTWKQTHDLPVSLYRHAVTALGDSGLALLLGGRGEVKTFEGCLVYHPETGWVNCEIVGHKPAAVYGAAISCGKSPRGSSSFHGLYTGGIHSGLISDQTLSWKADISDIKKPTIKFTPLRLSENGDVSRSQWLLTRFGATCVQHGDEYLIVGGVARDHLLSRRDEMLLCSVSDDELTITRRLFGQGTEHESINRPLFVGHSAVPMPDGSVVVVGGGATCFSMGTFWNKGVYTLRPPARGSQAARTSPFPQRWVYAKTVDIVPANLSPVVPPKLHEHGKPASITAIPRLKLETAADFLQIIQKGLPVVLEGLDLGSCVSAWTLNYLVDKIGADRKVVIHEAATQVMDFTNKNFRYITTGFQDFAKRVGKGDRLYLRALSHEKPSEKPAVLADDFPALACDFVLPAQLSLVSENQFSSVLRVSGPVNMWLHYDVSSAPFIPFPASVVLMTSLQVMANVYCQIGGSKRLLLFPPSDVEYLSFAPGASSSSIDVFSSLESPQLAHTRPQEAVLSPGDVLFLPPLWLHTATPTSDNSIAVNVFFRDLDGGHYASGRDVYGNRDLAAYEKARQDVGRIASSFRKLPDEARAFYILRLADELRGLARG</sequence>
<comment type="catalytic activity">
    <reaction evidence="15">
        <text>7-[(3S)-(3-amino-3-methoxycarbonyl)propyl]wyosine(37) in tRNA(Phe) + S-adenosyl-L-methionine + CO2 = wybutosine(37) in tRNA(Phe) + S-adenosyl-L-homocysteine + 2 H(+)</text>
        <dbReference type="Rhea" id="RHEA:37119"/>
        <dbReference type="Rhea" id="RHEA-COMP:11844"/>
        <dbReference type="Rhea" id="RHEA-COMP:11847"/>
        <dbReference type="ChEBI" id="CHEBI:15378"/>
        <dbReference type="ChEBI" id="CHEBI:16526"/>
        <dbReference type="ChEBI" id="CHEBI:57856"/>
        <dbReference type="ChEBI" id="CHEBI:59789"/>
        <dbReference type="ChEBI" id="CHEBI:73544"/>
        <dbReference type="ChEBI" id="CHEBI:74275"/>
        <dbReference type="EC" id="2.3.1.231"/>
    </reaction>
</comment>
<dbReference type="PANTHER" id="PTHR46529">
    <property type="entry name" value="TRNA WYBUTOSINE-SYNTHESIZING PROTEIN 4"/>
    <property type="match status" value="1"/>
</dbReference>
<organism evidence="18 19">
    <name type="scientific">Parathielavia appendiculata</name>
    <dbReference type="NCBI Taxonomy" id="2587402"/>
    <lineage>
        <taxon>Eukaryota</taxon>
        <taxon>Fungi</taxon>
        <taxon>Dikarya</taxon>
        <taxon>Ascomycota</taxon>
        <taxon>Pezizomycotina</taxon>
        <taxon>Sordariomycetes</taxon>
        <taxon>Sordariomycetidae</taxon>
        <taxon>Sordariales</taxon>
        <taxon>Chaetomiaceae</taxon>
        <taxon>Parathielavia</taxon>
    </lineage>
</organism>
<dbReference type="Proteomes" id="UP001302602">
    <property type="component" value="Unassembled WGS sequence"/>
</dbReference>
<proteinExistence type="inferred from homology"/>
<evidence type="ECO:0000313" key="18">
    <source>
        <dbReference type="EMBL" id="KAK4120771.1"/>
    </source>
</evidence>
<evidence type="ECO:0000256" key="3">
    <source>
        <dbReference type="ARBA" id="ARBA00010703"/>
    </source>
</evidence>
<name>A0AAN6Z0D0_9PEZI</name>
<evidence type="ECO:0000256" key="8">
    <source>
        <dbReference type="ARBA" id="ARBA00022679"/>
    </source>
</evidence>
<dbReference type="Gene3D" id="3.40.50.150">
    <property type="entry name" value="Vaccinia Virus protein VP39"/>
    <property type="match status" value="1"/>
</dbReference>
<evidence type="ECO:0000256" key="11">
    <source>
        <dbReference type="ARBA" id="ARBA00025588"/>
    </source>
</evidence>
<dbReference type="SUPFAM" id="SSF53335">
    <property type="entry name" value="S-adenosyl-L-methionine-dependent methyltransferases"/>
    <property type="match status" value="1"/>
</dbReference>
<keyword evidence="19" id="KW-1185">Reference proteome</keyword>
<reference evidence="18" key="1">
    <citation type="journal article" date="2023" name="Mol. Phylogenet. Evol.">
        <title>Genome-scale phylogeny and comparative genomics of the fungal order Sordariales.</title>
        <authorList>
            <person name="Hensen N."/>
            <person name="Bonometti L."/>
            <person name="Westerberg I."/>
            <person name="Brannstrom I.O."/>
            <person name="Guillou S."/>
            <person name="Cros-Aarteil S."/>
            <person name="Calhoun S."/>
            <person name="Haridas S."/>
            <person name="Kuo A."/>
            <person name="Mondo S."/>
            <person name="Pangilinan J."/>
            <person name="Riley R."/>
            <person name="LaButti K."/>
            <person name="Andreopoulos B."/>
            <person name="Lipzen A."/>
            <person name="Chen C."/>
            <person name="Yan M."/>
            <person name="Daum C."/>
            <person name="Ng V."/>
            <person name="Clum A."/>
            <person name="Steindorff A."/>
            <person name="Ohm R.A."/>
            <person name="Martin F."/>
            <person name="Silar P."/>
            <person name="Natvig D.O."/>
            <person name="Lalanne C."/>
            <person name="Gautier V."/>
            <person name="Ament-Velasquez S.L."/>
            <person name="Kruys A."/>
            <person name="Hutchinson M.I."/>
            <person name="Powell A.J."/>
            <person name="Barry K."/>
            <person name="Miller A.N."/>
            <person name="Grigoriev I.V."/>
            <person name="Debuchy R."/>
            <person name="Gladieux P."/>
            <person name="Hiltunen Thoren M."/>
            <person name="Johannesson H."/>
        </authorList>
    </citation>
    <scope>NUCLEOTIDE SEQUENCE</scope>
    <source>
        <strain evidence="18">CBS 731.68</strain>
    </source>
</reference>
<dbReference type="RefSeq" id="XP_062644542.1">
    <property type="nucleotide sequence ID" value="XM_062785928.1"/>
</dbReference>
<dbReference type="PANTHER" id="PTHR46529:SF1">
    <property type="entry name" value="TRNA WYBUTOSINE-SYNTHESIZING PROTEIN 4"/>
    <property type="match status" value="1"/>
</dbReference>
<dbReference type="EMBL" id="MU853236">
    <property type="protein sequence ID" value="KAK4120771.1"/>
    <property type="molecule type" value="Genomic_DNA"/>
</dbReference>
<dbReference type="Pfam" id="PF13418">
    <property type="entry name" value="Beta-prop_TYW4"/>
    <property type="match status" value="1"/>
</dbReference>
<dbReference type="InterPro" id="IPR029063">
    <property type="entry name" value="SAM-dependent_MTases_sf"/>
</dbReference>
<keyword evidence="10" id="KW-0819">tRNA processing</keyword>
<evidence type="ECO:0000256" key="4">
    <source>
        <dbReference type="ARBA" id="ARBA00012155"/>
    </source>
</evidence>
<reference evidence="18" key="2">
    <citation type="submission" date="2023-05" db="EMBL/GenBank/DDBJ databases">
        <authorList>
            <consortium name="Lawrence Berkeley National Laboratory"/>
            <person name="Steindorff A."/>
            <person name="Hensen N."/>
            <person name="Bonometti L."/>
            <person name="Westerberg I."/>
            <person name="Brannstrom I.O."/>
            <person name="Guillou S."/>
            <person name="Cros-Aarteil S."/>
            <person name="Calhoun S."/>
            <person name="Haridas S."/>
            <person name="Kuo A."/>
            <person name="Mondo S."/>
            <person name="Pangilinan J."/>
            <person name="Riley R."/>
            <person name="Labutti K."/>
            <person name="Andreopoulos B."/>
            <person name="Lipzen A."/>
            <person name="Chen C."/>
            <person name="Yanf M."/>
            <person name="Daum C."/>
            <person name="Ng V."/>
            <person name="Clum A."/>
            <person name="Ohm R."/>
            <person name="Martin F."/>
            <person name="Silar P."/>
            <person name="Natvig D."/>
            <person name="Lalanne C."/>
            <person name="Gautier V."/>
            <person name="Ament-Velasquez S.L."/>
            <person name="Kruys A."/>
            <person name="Hutchinson M.I."/>
            <person name="Powell A.J."/>
            <person name="Barry K."/>
            <person name="Miller A.N."/>
            <person name="Grigoriev I.V."/>
            <person name="Debuchy R."/>
            <person name="Gladieux P."/>
            <person name="Thoren M.H."/>
            <person name="Johannesson H."/>
        </authorList>
    </citation>
    <scope>NUCLEOTIDE SEQUENCE</scope>
    <source>
        <strain evidence="18">CBS 731.68</strain>
    </source>
</reference>
<dbReference type="InterPro" id="IPR003347">
    <property type="entry name" value="JmjC_dom"/>
</dbReference>
<evidence type="ECO:0000259" key="17">
    <source>
        <dbReference type="PROSITE" id="PS51184"/>
    </source>
</evidence>
<evidence type="ECO:0000256" key="1">
    <source>
        <dbReference type="ARBA" id="ARBA00001806"/>
    </source>
</evidence>
<dbReference type="Pfam" id="PF04072">
    <property type="entry name" value="LCM"/>
    <property type="match status" value="1"/>
</dbReference>
<dbReference type="Gene3D" id="2.120.10.80">
    <property type="entry name" value="Kelch-type beta propeller"/>
    <property type="match status" value="1"/>
</dbReference>
<comment type="caution">
    <text evidence="18">The sequence shown here is derived from an EMBL/GenBank/DDBJ whole genome shotgun (WGS) entry which is preliminary data.</text>
</comment>
<evidence type="ECO:0000256" key="16">
    <source>
        <dbReference type="SAM" id="MobiDB-lite"/>
    </source>
</evidence>
<evidence type="ECO:0000256" key="12">
    <source>
        <dbReference type="ARBA" id="ARBA00029750"/>
    </source>
</evidence>
<keyword evidence="9" id="KW-0949">S-adenosyl-L-methionine</keyword>
<evidence type="ECO:0000256" key="14">
    <source>
        <dbReference type="ARBA" id="ARBA00030847"/>
    </source>
</evidence>
<dbReference type="AlphaFoldDB" id="A0AAN6Z0D0"/>
<dbReference type="InterPro" id="IPR015915">
    <property type="entry name" value="Kelch-typ_b-propeller"/>
</dbReference>
<comment type="function">
    <text evidence="11">Probable S-adenosyl-L-methionine-dependent methyltransferase that acts as a component of the wybutosine biosynthesis pathway. Wybutosine is a hyper modified guanosine with a tricyclic base found at the 3'-position adjacent to the anticodon of eukaryotic phenylalanine tRNA. May methylate the carboxyl group of leucine residues to form alpha-leucine ester residues.</text>
</comment>
<feature type="domain" description="JmjC" evidence="17">
    <location>
        <begin position="847"/>
        <end position="1021"/>
    </location>
</feature>
<dbReference type="SUPFAM" id="SSF50965">
    <property type="entry name" value="Galactose oxidase, central domain"/>
    <property type="match status" value="1"/>
</dbReference>
<dbReference type="Gene3D" id="2.60.120.650">
    <property type="entry name" value="Cupin"/>
    <property type="match status" value="1"/>
</dbReference>
<evidence type="ECO:0000256" key="13">
    <source>
        <dbReference type="ARBA" id="ARBA00030231"/>
    </source>
</evidence>
<comment type="pathway">
    <text evidence="2">tRNA modification; wybutosine-tRNA(Phe) biosynthesis.</text>
</comment>
<evidence type="ECO:0000256" key="7">
    <source>
        <dbReference type="ARBA" id="ARBA00022603"/>
    </source>
</evidence>
<comment type="catalytic activity">
    <reaction evidence="1">
        <text>7-[(3S)-3-amino-3-carboxypropyl]wyosine(37) in tRNA(Phe) + S-adenosyl-L-methionine = 7-[(3S)-(3-amino-3-methoxycarbonyl)propyl]wyosine(37) in tRNA(Phe) + S-adenosyl-L-homocysteine</text>
        <dbReference type="Rhea" id="RHEA:36903"/>
        <dbReference type="Rhea" id="RHEA-COMP:10379"/>
        <dbReference type="Rhea" id="RHEA-COMP:11844"/>
        <dbReference type="ChEBI" id="CHEBI:57856"/>
        <dbReference type="ChEBI" id="CHEBI:59789"/>
        <dbReference type="ChEBI" id="CHEBI:73543"/>
        <dbReference type="ChEBI" id="CHEBI:74275"/>
        <dbReference type="EC" id="2.1.1.290"/>
    </reaction>
</comment>
<dbReference type="GeneID" id="87822694"/>
<dbReference type="InterPro" id="IPR011043">
    <property type="entry name" value="Gal_Oxase/kelch_b-propeller"/>
</dbReference>
<feature type="region of interest" description="Disordered" evidence="16">
    <location>
        <begin position="1"/>
        <end position="32"/>
    </location>
</feature>
<dbReference type="Pfam" id="PF13621">
    <property type="entry name" value="Cupin_8"/>
    <property type="match status" value="1"/>
</dbReference>
<keyword evidence="7" id="KW-0489">Methyltransferase</keyword>
<accession>A0AAN6Z0D0</accession>
<dbReference type="Gene3D" id="6.10.140.1470">
    <property type="match status" value="1"/>
</dbReference>
<evidence type="ECO:0000256" key="9">
    <source>
        <dbReference type="ARBA" id="ARBA00022691"/>
    </source>
</evidence>
<evidence type="ECO:0000256" key="6">
    <source>
        <dbReference type="ARBA" id="ARBA00018045"/>
    </source>
</evidence>
<evidence type="ECO:0000256" key="15">
    <source>
        <dbReference type="ARBA" id="ARBA00049250"/>
    </source>
</evidence>
<dbReference type="GO" id="GO:0008175">
    <property type="term" value="F:tRNA methyltransferase activity"/>
    <property type="evidence" value="ECO:0007669"/>
    <property type="project" value="TreeGrafter"/>
</dbReference>
<dbReference type="SUPFAM" id="SSF51197">
    <property type="entry name" value="Clavaminate synthase-like"/>
    <property type="match status" value="1"/>
</dbReference>
<evidence type="ECO:0000256" key="10">
    <source>
        <dbReference type="ARBA" id="ARBA00022694"/>
    </source>
</evidence>
<dbReference type="EC" id="2.3.1.231" evidence="4"/>
<dbReference type="InterPro" id="IPR007213">
    <property type="entry name" value="Ppm1/Ppm2/Tcmp"/>
</dbReference>
<dbReference type="InterPro" id="IPR041667">
    <property type="entry name" value="Cupin_8"/>
</dbReference>
<dbReference type="FunFam" id="2.60.120.650:FF:000043">
    <property type="entry name" value="tRNA wybutosine-synthesizing protein 4"/>
    <property type="match status" value="1"/>
</dbReference>
<dbReference type="GO" id="GO:0031591">
    <property type="term" value="P:wybutosine biosynthetic process"/>
    <property type="evidence" value="ECO:0007669"/>
    <property type="project" value="TreeGrafter"/>
</dbReference>
<evidence type="ECO:0000256" key="5">
    <source>
        <dbReference type="ARBA" id="ARBA00012779"/>
    </source>
</evidence>
<dbReference type="PROSITE" id="PS51184">
    <property type="entry name" value="JMJC"/>
    <property type="match status" value="1"/>
</dbReference>
<protein>
    <recommendedName>
        <fullName evidence="6">tRNA wybutosine-synthesizing protein 4</fullName>
        <ecNumber evidence="5">2.1.1.290</ecNumber>
        <ecNumber evidence="4">2.3.1.231</ecNumber>
    </recommendedName>
    <alternativeName>
        <fullName evidence="13">Leucine carboxyl methyltransferase 2</fullName>
    </alternativeName>
    <alternativeName>
        <fullName evidence="14">tRNA(Phe) (7-(3-amino-3-(methoxycarbonyl)propyl)wyosine(37)-N)-methoxycarbonyltransferase</fullName>
    </alternativeName>
    <alternativeName>
        <fullName evidence="12">tRNA(Phe) (7-(3-amino-3-carboxypropyl)wyosine(37)-O)-methyltransferase</fullName>
    </alternativeName>
</protein>
<evidence type="ECO:0000313" key="19">
    <source>
        <dbReference type="Proteomes" id="UP001302602"/>
    </source>
</evidence>
<comment type="similarity">
    <text evidence="3">Belongs to the methyltransferase superfamily. LCMT family.</text>
</comment>
<dbReference type="EC" id="2.1.1.290" evidence="5"/>
<keyword evidence="8" id="KW-0808">Transferase</keyword>
<gene>
    <name evidence="18" type="ORF">N657DRAFT_139690</name>
</gene>
<dbReference type="GO" id="GO:0030488">
    <property type="term" value="P:tRNA methylation"/>
    <property type="evidence" value="ECO:0007669"/>
    <property type="project" value="TreeGrafter"/>
</dbReference>
<evidence type="ECO:0000256" key="2">
    <source>
        <dbReference type="ARBA" id="ARBA00004797"/>
    </source>
</evidence>